<name>A0A8J6URF0_9BACT</name>
<organism evidence="11 12">
    <name type="scientific">Pelovirga terrestris</name>
    <dbReference type="NCBI Taxonomy" id="2771352"/>
    <lineage>
        <taxon>Bacteria</taxon>
        <taxon>Pseudomonadati</taxon>
        <taxon>Thermodesulfobacteriota</taxon>
        <taxon>Desulfuromonadia</taxon>
        <taxon>Geobacterales</taxon>
        <taxon>Geobacteraceae</taxon>
        <taxon>Pelovirga</taxon>
    </lineage>
</organism>
<dbReference type="PROSITE" id="PS50112">
    <property type="entry name" value="PAS"/>
    <property type="match status" value="1"/>
</dbReference>
<dbReference type="NCBIfam" id="TIGR00229">
    <property type="entry name" value="sensory_box"/>
    <property type="match status" value="1"/>
</dbReference>
<dbReference type="Gene3D" id="3.30.565.10">
    <property type="entry name" value="Histidine kinase-like ATPase, C-terminal domain"/>
    <property type="match status" value="1"/>
</dbReference>
<feature type="domain" description="Response regulatory" evidence="9">
    <location>
        <begin position="7"/>
        <end position="123"/>
    </location>
</feature>
<evidence type="ECO:0000256" key="3">
    <source>
        <dbReference type="ARBA" id="ARBA00022553"/>
    </source>
</evidence>
<dbReference type="SMART" id="SM00388">
    <property type="entry name" value="HisKA"/>
    <property type="match status" value="1"/>
</dbReference>
<dbReference type="SMART" id="SM00448">
    <property type="entry name" value="REC"/>
    <property type="match status" value="1"/>
</dbReference>
<feature type="domain" description="PAS" evidence="10">
    <location>
        <begin position="141"/>
        <end position="205"/>
    </location>
</feature>
<accession>A0A8J6URF0</accession>
<dbReference type="Gene3D" id="3.40.50.2300">
    <property type="match status" value="1"/>
</dbReference>
<evidence type="ECO:0000259" key="10">
    <source>
        <dbReference type="PROSITE" id="PS50112"/>
    </source>
</evidence>
<dbReference type="GO" id="GO:0007234">
    <property type="term" value="P:osmosensory signaling via phosphorelay pathway"/>
    <property type="evidence" value="ECO:0007669"/>
    <property type="project" value="TreeGrafter"/>
</dbReference>
<dbReference type="GO" id="GO:0016020">
    <property type="term" value="C:membrane"/>
    <property type="evidence" value="ECO:0007669"/>
    <property type="project" value="UniProtKB-SubCell"/>
</dbReference>
<dbReference type="SUPFAM" id="SSF52172">
    <property type="entry name" value="CheY-like"/>
    <property type="match status" value="1"/>
</dbReference>
<dbReference type="Pfam" id="PF02518">
    <property type="entry name" value="HATPase_c"/>
    <property type="match status" value="1"/>
</dbReference>
<dbReference type="AlphaFoldDB" id="A0A8J6URF0"/>
<keyword evidence="6" id="KW-0472">Membrane</keyword>
<comment type="catalytic activity">
    <reaction evidence="1">
        <text>ATP + protein L-histidine = ADP + protein N-phospho-L-histidine.</text>
        <dbReference type="EC" id="2.7.13.3"/>
    </reaction>
</comment>
<dbReference type="RefSeq" id="WP_191156619.1">
    <property type="nucleotide sequence ID" value="NZ_JACWUN010000012.1"/>
</dbReference>
<dbReference type="InterPro" id="IPR050351">
    <property type="entry name" value="BphY/WalK/GraS-like"/>
</dbReference>
<dbReference type="Pfam" id="PF00072">
    <property type="entry name" value="Response_reg"/>
    <property type="match status" value="1"/>
</dbReference>
<dbReference type="Pfam" id="PF00989">
    <property type="entry name" value="PAS"/>
    <property type="match status" value="1"/>
</dbReference>
<comment type="caution">
    <text evidence="11">The sequence shown here is derived from an EMBL/GenBank/DDBJ whole genome shotgun (WGS) entry which is preliminary data.</text>
</comment>
<dbReference type="Gene3D" id="3.30.450.20">
    <property type="entry name" value="PAS domain"/>
    <property type="match status" value="1"/>
</dbReference>
<evidence type="ECO:0000256" key="4">
    <source>
        <dbReference type="ARBA" id="ARBA00022679"/>
    </source>
</evidence>
<dbReference type="PANTHER" id="PTHR42878:SF15">
    <property type="entry name" value="BACTERIOPHYTOCHROME"/>
    <property type="match status" value="1"/>
</dbReference>
<sequence>MIPTTLSLLHLEDDLLDAELVHRALKSGHLMCEVSLVTCLSDFSAAISDDTYDLIISDYNLPDGNGLQAFKLAQHKAPNTPFVLVTGALGEELAIETIKRGVDDYVLKSNLPRLVATVPNVIEKARQKWEKKLALEELRAGEAKYRLLFEANPHPMWAYDRDNLAFLAVNDAAVAHYGYSREEFLAMTIKDIRPPEDVSRLQKNIINRTSGLDRAGVWRHLTKDGRLLAVEIISHTMTFDGHRAEIVLAHDISDRLKAEKALSDRNIELQRGNRILEQFNYAVSHELKTPLVTIESSLGLIQSSLPATMDPNLTRVFGYARTAARQLNDLLDSLLLMSQNDTVNSGSEAAPFRVLVQDAVDQLARENKLEGIRLTIAEEGPELCGDLNKLGQIWLHLIGNAAKYKGDQQHPAIDIGAEQIDHNIQFFVRDNGKGIERAYQGKIFGLFNKFDKTSDGTGLGLTLVQRAVEYYGGTIRVESAGLGKGSCFRFTLPGAIKTRDPQ</sequence>
<dbReference type="InterPro" id="IPR013767">
    <property type="entry name" value="PAS_fold"/>
</dbReference>
<keyword evidence="12" id="KW-1185">Reference proteome</keyword>
<dbReference type="Proteomes" id="UP000632828">
    <property type="component" value="Unassembled WGS sequence"/>
</dbReference>
<dbReference type="InterPro" id="IPR036890">
    <property type="entry name" value="HATPase_C_sf"/>
</dbReference>
<protein>
    <recommendedName>
        <fullName evidence="2">histidine kinase</fullName>
        <ecNumber evidence="2">2.7.13.3</ecNumber>
    </recommendedName>
</protein>
<keyword evidence="5" id="KW-0418">Kinase</keyword>
<dbReference type="PRINTS" id="PR00344">
    <property type="entry name" value="BCTRLSENSOR"/>
</dbReference>
<evidence type="ECO:0000256" key="6">
    <source>
        <dbReference type="ARBA" id="ARBA00023136"/>
    </source>
</evidence>
<dbReference type="EMBL" id="JACWUN010000012">
    <property type="protein sequence ID" value="MBD1401236.1"/>
    <property type="molecule type" value="Genomic_DNA"/>
</dbReference>
<dbReference type="CDD" id="cd00130">
    <property type="entry name" value="PAS"/>
    <property type="match status" value="1"/>
</dbReference>
<dbReference type="InterPro" id="IPR036097">
    <property type="entry name" value="HisK_dim/P_sf"/>
</dbReference>
<feature type="modified residue" description="4-aspartylphosphate" evidence="7">
    <location>
        <position position="58"/>
    </location>
</feature>
<dbReference type="GO" id="GO:0030295">
    <property type="term" value="F:protein kinase activator activity"/>
    <property type="evidence" value="ECO:0007669"/>
    <property type="project" value="TreeGrafter"/>
</dbReference>
<dbReference type="SMART" id="SM00387">
    <property type="entry name" value="HATPase_c"/>
    <property type="match status" value="1"/>
</dbReference>
<dbReference type="GO" id="GO:0000156">
    <property type="term" value="F:phosphorelay response regulator activity"/>
    <property type="evidence" value="ECO:0007669"/>
    <property type="project" value="TreeGrafter"/>
</dbReference>
<keyword evidence="4" id="KW-0808">Transferase</keyword>
<evidence type="ECO:0000313" key="12">
    <source>
        <dbReference type="Proteomes" id="UP000632828"/>
    </source>
</evidence>
<dbReference type="InterPro" id="IPR004358">
    <property type="entry name" value="Sig_transdc_His_kin-like_C"/>
</dbReference>
<dbReference type="EC" id="2.7.13.3" evidence="2"/>
<dbReference type="SUPFAM" id="SSF55785">
    <property type="entry name" value="PYP-like sensor domain (PAS domain)"/>
    <property type="match status" value="1"/>
</dbReference>
<dbReference type="SUPFAM" id="SSF47384">
    <property type="entry name" value="Homodimeric domain of signal transducing histidine kinase"/>
    <property type="match status" value="1"/>
</dbReference>
<dbReference type="InterPro" id="IPR001789">
    <property type="entry name" value="Sig_transdc_resp-reg_receiver"/>
</dbReference>
<dbReference type="InterPro" id="IPR011006">
    <property type="entry name" value="CheY-like_superfamily"/>
</dbReference>
<dbReference type="InterPro" id="IPR003661">
    <property type="entry name" value="HisK_dim/P_dom"/>
</dbReference>
<evidence type="ECO:0000259" key="8">
    <source>
        <dbReference type="PROSITE" id="PS50109"/>
    </source>
</evidence>
<dbReference type="Pfam" id="PF00512">
    <property type="entry name" value="HisKA"/>
    <property type="match status" value="1"/>
</dbReference>
<dbReference type="PROSITE" id="PS50110">
    <property type="entry name" value="RESPONSE_REGULATORY"/>
    <property type="match status" value="1"/>
</dbReference>
<reference evidence="11" key="1">
    <citation type="submission" date="2020-09" db="EMBL/GenBank/DDBJ databases">
        <title>Pelobacter alkaliphilus sp. nov., a novel anaerobic arsenate-reducing bacterium from terrestrial mud volcano.</title>
        <authorList>
            <person name="Khomyakova M.A."/>
            <person name="Merkel A.Y."/>
            <person name="Slobodkin A.I."/>
        </authorList>
    </citation>
    <scope>NUCLEOTIDE SEQUENCE</scope>
    <source>
        <strain evidence="11">M08fum</strain>
    </source>
</reference>
<dbReference type="SUPFAM" id="SSF55874">
    <property type="entry name" value="ATPase domain of HSP90 chaperone/DNA topoisomerase II/histidine kinase"/>
    <property type="match status" value="1"/>
</dbReference>
<evidence type="ECO:0000313" key="11">
    <source>
        <dbReference type="EMBL" id="MBD1401236.1"/>
    </source>
</evidence>
<dbReference type="InterPro" id="IPR005467">
    <property type="entry name" value="His_kinase_dom"/>
</dbReference>
<evidence type="ECO:0000256" key="1">
    <source>
        <dbReference type="ARBA" id="ARBA00000085"/>
    </source>
</evidence>
<dbReference type="GO" id="GO:0006355">
    <property type="term" value="P:regulation of DNA-templated transcription"/>
    <property type="evidence" value="ECO:0007669"/>
    <property type="project" value="InterPro"/>
</dbReference>
<dbReference type="InterPro" id="IPR003594">
    <property type="entry name" value="HATPase_dom"/>
</dbReference>
<dbReference type="PANTHER" id="PTHR42878">
    <property type="entry name" value="TWO-COMPONENT HISTIDINE KINASE"/>
    <property type="match status" value="1"/>
</dbReference>
<dbReference type="InterPro" id="IPR035965">
    <property type="entry name" value="PAS-like_dom_sf"/>
</dbReference>
<dbReference type="CDD" id="cd00156">
    <property type="entry name" value="REC"/>
    <property type="match status" value="1"/>
</dbReference>
<proteinExistence type="predicted"/>
<feature type="domain" description="Histidine kinase" evidence="8">
    <location>
        <begin position="282"/>
        <end position="496"/>
    </location>
</feature>
<evidence type="ECO:0000256" key="2">
    <source>
        <dbReference type="ARBA" id="ARBA00012438"/>
    </source>
</evidence>
<evidence type="ECO:0000259" key="9">
    <source>
        <dbReference type="PROSITE" id="PS50110"/>
    </source>
</evidence>
<gene>
    <name evidence="11" type="ORF">ICT70_11170</name>
</gene>
<evidence type="ECO:0000256" key="5">
    <source>
        <dbReference type="ARBA" id="ARBA00022777"/>
    </source>
</evidence>
<dbReference type="Gene3D" id="1.10.287.130">
    <property type="match status" value="1"/>
</dbReference>
<dbReference type="PROSITE" id="PS50109">
    <property type="entry name" value="HIS_KIN"/>
    <property type="match status" value="1"/>
</dbReference>
<evidence type="ECO:0000256" key="7">
    <source>
        <dbReference type="PROSITE-ProRule" id="PRU00169"/>
    </source>
</evidence>
<dbReference type="SMART" id="SM00091">
    <property type="entry name" value="PAS"/>
    <property type="match status" value="1"/>
</dbReference>
<dbReference type="InterPro" id="IPR000014">
    <property type="entry name" value="PAS"/>
</dbReference>
<dbReference type="CDD" id="cd00082">
    <property type="entry name" value="HisKA"/>
    <property type="match status" value="1"/>
</dbReference>
<keyword evidence="3 7" id="KW-0597">Phosphoprotein</keyword>
<dbReference type="GO" id="GO:0000155">
    <property type="term" value="F:phosphorelay sensor kinase activity"/>
    <property type="evidence" value="ECO:0007669"/>
    <property type="project" value="InterPro"/>
</dbReference>